<dbReference type="InterPro" id="IPR000873">
    <property type="entry name" value="AMP-dep_synth/lig_dom"/>
</dbReference>
<dbReference type="PATRIC" id="fig|33935.3.peg.51"/>
<proteinExistence type="predicted"/>
<dbReference type="GO" id="GO:0005737">
    <property type="term" value="C:cytoplasm"/>
    <property type="evidence" value="ECO:0007669"/>
    <property type="project" value="TreeGrafter"/>
</dbReference>
<dbReference type="Gene3D" id="3.30.300.30">
    <property type="match status" value="1"/>
</dbReference>
<evidence type="ECO:0000313" key="3">
    <source>
        <dbReference type="Proteomes" id="UP000037977"/>
    </source>
</evidence>
<feature type="domain" description="AMP-dependent synthetase/ligase" evidence="1">
    <location>
        <begin position="7"/>
        <end position="361"/>
    </location>
</feature>
<dbReference type="OrthoDB" id="9765680at2"/>
<dbReference type="PANTHER" id="PTHR45527:SF1">
    <property type="entry name" value="FATTY ACID SYNTHASE"/>
    <property type="match status" value="1"/>
</dbReference>
<name>A0A0M9DKN8_9BACI</name>
<dbReference type="Pfam" id="PF00501">
    <property type="entry name" value="AMP-binding"/>
    <property type="match status" value="1"/>
</dbReference>
<sequence length="505" mass="58553">MNVLNYFENTVSKYPNKIALVDNENEYTYSQVMDKAKKIATVIKYQNKKPILIICNREVSSIISFWGTIYSGNFYVPLDENIPLKRLKAIVENTNPNTMILMKNNATIEEYCLAKNIQIIFWDKNLDNIEIDDTFINNIKETMLDIDPLYMVYTSGSTGTPKGVIKSQGSMINFFQSFQQTFSLNQDDIFGNQASFDFDVAAKDIFLSVFLGAKLVIIPKKCFLMPIELIKFLNKFEITILIWAAAAIRFVANSKVLFKKKPEYLRKVFFSGEVIQIKELQQWITNLDGIEFVNLYAPTEVTGNCMYFSIKELDDRYSKLPLGRTFSNIDVMILNENNLPICENEHGEIYIRGSFLAKGYYNDFEKTIENFVQNPLHNNYPDIVYKTGDIATALNGEYYYVGRADNQIKHMGYRIELEEIEQMVYTGFDKIQRCCALYDKDKNIIVLVIQKFSEEEINVRDILSTTLPKYMLPSKYLWIEKIPENSRGKLDRIATLNYYKGYGEI</sequence>
<accession>A0A0M9DKN8</accession>
<dbReference type="AlphaFoldDB" id="A0A0M9DKN8"/>
<dbReference type="RefSeq" id="WP_053993624.1">
    <property type="nucleotide sequence ID" value="NZ_CP065643.1"/>
</dbReference>
<evidence type="ECO:0000259" key="1">
    <source>
        <dbReference type="Pfam" id="PF00501"/>
    </source>
</evidence>
<dbReference type="STRING" id="33935.ADM90_03225"/>
<dbReference type="EMBL" id="LGCI01000005">
    <property type="protein sequence ID" value="KOY82370.1"/>
    <property type="molecule type" value="Genomic_DNA"/>
</dbReference>
<dbReference type="SUPFAM" id="SSF56801">
    <property type="entry name" value="Acetyl-CoA synthetase-like"/>
    <property type="match status" value="1"/>
</dbReference>
<organism evidence="2 3">
    <name type="scientific">Lysinibacillus macroides</name>
    <dbReference type="NCBI Taxonomy" id="33935"/>
    <lineage>
        <taxon>Bacteria</taxon>
        <taxon>Bacillati</taxon>
        <taxon>Bacillota</taxon>
        <taxon>Bacilli</taxon>
        <taxon>Bacillales</taxon>
        <taxon>Bacillaceae</taxon>
        <taxon>Lysinibacillus</taxon>
    </lineage>
</organism>
<dbReference type="PROSITE" id="PS00455">
    <property type="entry name" value="AMP_BINDING"/>
    <property type="match status" value="1"/>
</dbReference>
<keyword evidence="3" id="KW-1185">Reference proteome</keyword>
<dbReference type="InterPro" id="IPR042099">
    <property type="entry name" value="ANL_N_sf"/>
</dbReference>
<dbReference type="Gene3D" id="3.40.50.12780">
    <property type="entry name" value="N-terminal domain of ligase-like"/>
    <property type="match status" value="1"/>
</dbReference>
<gene>
    <name evidence="2" type="ORF">ADM90_03225</name>
</gene>
<dbReference type="PANTHER" id="PTHR45527">
    <property type="entry name" value="NONRIBOSOMAL PEPTIDE SYNTHETASE"/>
    <property type="match status" value="1"/>
</dbReference>
<protein>
    <recommendedName>
        <fullName evidence="1">AMP-dependent synthetase/ligase domain-containing protein</fullName>
    </recommendedName>
</protein>
<reference evidence="2 3" key="1">
    <citation type="submission" date="2015-07" db="EMBL/GenBank/DDBJ databases">
        <title>Genome sequencing project for genomic taxonomy and phylogenomics of Bacillus-like bacteria.</title>
        <authorList>
            <person name="Liu B."/>
            <person name="Wang J."/>
            <person name="Zhu Y."/>
            <person name="Liu G."/>
            <person name="Chen Q."/>
            <person name="Chen Z."/>
            <person name="Che J."/>
            <person name="Ge C."/>
            <person name="Shi H."/>
            <person name="Pan Z."/>
            <person name="Liu X."/>
        </authorList>
    </citation>
    <scope>NUCLEOTIDE SEQUENCE [LARGE SCALE GENOMIC DNA]</scope>
    <source>
        <strain evidence="2 3">DSM 54</strain>
    </source>
</reference>
<comment type="caution">
    <text evidence="2">The sequence shown here is derived from an EMBL/GenBank/DDBJ whole genome shotgun (WGS) entry which is preliminary data.</text>
</comment>
<dbReference type="GO" id="GO:0031177">
    <property type="term" value="F:phosphopantetheine binding"/>
    <property type="evidence" value="ECO:0007669"/>
    <property type="project" value="TreeGrafter"/>
</dbReference>
<dbReference type="GO" id="GO:0043041">
    <property type="term" value="P:amino acid activation for nonribosomal peptide biosynthetic process"/>
    <property type="evidence" value="ECO:0007669"/>
    <property type="project" value="TreeGrafter"/>
</dbReference>
<dbReference type="GO" id="GO:0044550">
    <property type="term" value="P:secondary metabolite biosynthetic process"/>
    <property type="evidence" value="ECO:0007669"/>
    <property type="project" value="TreeGrafter"/>
</dbReference>
<dbReference type="InterPro" id="IPR020845">
    <property type="entry name" value="AMP-binding_CS"/>
</dbReference>
<dbReference type="Proteomes" id="UP000037977">
    <property type="component" value="Unassembled WGS sequence"/>
</dbReference>
<dbReference type="InterPro" id="IPR045851">
    <property type="entry name" value="AMP-bd_C_sf"/>
</dbReference>
<evidence type="ECO:0000313" key="2">
    <source>
        <dbReference type="EMBL" id="KOY82370.1"/>
    </source>
</evidence>